<evidence type="ECO:0000313" key="3">
    <source>
        <dbReference type="Proteomes" id="UP001519273"/>
    </source>
</evidence>
<sequence length="58" mass="6567">STQYYFLFSYFTCYKMWFLSLIIVADISYNVVVFTTPHHLKVPKEPAAMRLGGAGVSG</sequence>
<proteinExistence type="predicted"/>
<accession>A0ABS4H848</accession>
<keyword evidence="1" id="KW-0812">Transmembrane</keyword>
<comment type="caution">
    <text evidence="2">The sequence shown here is derived from an EMBL/GenBank/DDBJ whole genome shotgun (WGS) entry which is preliminary data.</text>
</comment>
<feature type="non-terminal residue" evidence="2">
    <location>
        <position position="1"/>
    </location>
</feature>
<reference evidence="2 3" key="1">
    <citation type="submission" date="2021-03" db="EMBL/GenBank/DDBJ databases">
        <title>Genomic Encyclopedia of Type Strains, Phase IV (KMG-IV): sequencing the most valuable type-strain genomes for metagenomic binning, comparative biology and taxonomic classification.</title>
        <authorList>
            <person name="Goeker M."/>
        </authorList>
    </citation>
    <scope>NUCLEOTIDE SEQUENCE [LARGE SCALE GENOMIC DNA]</scope>
    <source>
        <strain evidence="2 3">DSM 23491</strain>
    </source>
</reference>
<keyword evidence="1" id="KW-1133">Transmembrane helix</keyword>
<name>A0ABS4H848_9BACL</name>
<organism evidence="2 3">
    <name type="scientific">Paenibacillus sediminis</name>
    <dbReference type="NCBI Taxonomy" id="664909"/>
    <lineage>
        <taxon>Bacteria</taxon>
        <taxon>Bacillati</taxon>
        <taxon>Bacillota</taxon>
        <taxon>Bacilli</taxon>
        <taxon>Bacillales</taxon>
        <taxon>Paenibacillaceae</taxon>
        <taxon>Paenibacillus</taxon>
    </lineage>
</organism>
<dbReference type="Proteomes" id="UP001519273">
    <property type="component" value="Unassembled WGS sequence"/>
</dbReference>
<feature type="transmembrane region" description="Helical" evidence="1">
    <location>
        <begin position="16"/>
        <end position="34"/>
    </location>
</feature>
<keyword evidence="3" id="KW-1185">Reference proteome</keyword>
<dbReference type="EMBL" id="JAGGKP010000032">
    <property type="protein sequence ID" value="MBP1938699.1"/>
    <property type="molecule type" value="Genomic_DNA"/>
</dbReference>
<evidence type="ECO:0000313" key="2">
    <source>
        <dbReference type="EMBL" id="MBP1938699.1"/>
    </source>
</evidence>
<protein>
    <submittedName>
        <fullName evidence="2">Uncharacterized protein</fullName>
    </submittedName>
</protein>
<gene>
    <name evidence="2" type="ORF">J2Z20_003646</name>
</gene>
<keyword evidence="1" id="KW-0472">Membrane</keyword>
<evidence type="ECO:0000256" key="1">
    <source>
        <dbReference type="SAM" id="Phobius"/>
    </source>
</evidence>